<organism evidence="1 2">
    <name type="scientific">Vaccinium darrowii</name>
    <dbReference type="NCBI Taxonomy" id="229202"/>
    <lineage>
        <taxon>Eukaryota</taxon>
        <taxon>Viridiplantae</taxon>
        <taxon>Streptophyta</taxon>
        <taxon>Embryophyta</taxon>
        <taxon>Tracheophyta</taxon>
        <taxon>Spermatophyta</taxon>
        <taxon>Magnoliopsida</taxon>
        <taxon>eudicotyledons</taxon>
        <taxon>Gunneridae</taxon>
        <taxon>Pentapetalae</taxon>
        <taxon>asterids</taxon>
        <taxon>Ericales</taxon>
        <taxon>Ericaceae</taxon>
        <taxon>Vaccinioideae</taxon>
        <taxon>Vaccinieae</taxon>
        <taxon>Vaccinium</taxon>
    </lineage>
</organism>
<keyword evidence="2" id="KW-1185">Reference proteome</keyword>
<evidence type="ECO:0000313" key="1">
    <source>
        <dbReference type="EMBL" id="KAH7843129.1"/>
    </source>
</evidence>
<name>A0ACB7XQL2_9ERIC</name>
<dbReference type="Proteomes" id="UP000828048">
    <property type="component" value="Chromosome 1"/>
</dbReference>
<comment type="caution">
    <text evidence="1">The sequence shown here is derived from an EMBL/GenBank/DDBJ whole genome shotgun (WGS) entry which is preliminary data.</text>
</comment>
<protein>
    <submittedName>
        <fullName evidence="1">Uncharacterized protein</fullName>
    </submittedName>
</protein>
<evidence type="ECO:0000313" key="2">
    <source>
        <dbReference type="Proteomes" id="UP000828048"/>
    </source>
</evidence>
<dbReference type="EMBL" id="CM037151">
    <property type="protein sequence ID" value="KAH7843129.1"/>
    <property type="molecule type" value="Genomic_DNA"/>
</dbReference>
<gene>
    <name evidence="1" type="ORF">Vadar_012925</name>
</gene>
<sequence length="102" mass="11527">MACVMINGLGLKDVEVESDNKQAISLSVSELVPPWKIRAVVQDIRHFANEGKTFFQWIRRSANKLAHEIAALALRQKLPCNWVVNLPFPLVSLLENDMNESL</sequence>
<accession>A0ACB7XQL2</accession>
<reference evidence="1 2" key="1">
    <citation type="journal article" date="2021" name="Hortic Res">
        <title>High-quality reference genome and annotation aids understanding of berry development for evergreen blueberry (Vaccinium darrowii).</title>
        <authorList>
            <person name="Yu J."/>
            <person name="Hulse-Kemp A.M."/>
            <person name="Babiker E."/>
            <person name="Staton M."/>
        </authorList>
    </citation>
    <scope>NUCLEOTIDE SEQUENCE [LARGE SCALE GENOMIC DNA]</scope>
    <source>
        <strain evidence="2">cv. NJ 8807/NJ 8810</strain>
        <tissue evidence="1">Young leaf</tissue>
    </source>
</reference>
<proteinExistence type="predicted"/>